<dbReference type="PROSITE" id="PS50937">
    <property type="entry name" value="HTH_MERR_2"/>
    <property type="match status" value="1"/>
</dbReference>
<keyword evidence="6" id="KW-1185">Reference proteome</keyword>
<keyword evidence="1" id="KW-0805">Transcription regulation</keyword>
<keyword evidence="3" id="KW-0804">Transcription</keyword>
<dbReference type="Pfam" id="PF02607">
    <property type="entry name" value="B12-binding_2"/>
    <property type="match status" value="1"/>
</dbReference>
<dbReference type="Pfam" id="PF13411">
    <property type="entry name" value="MerR_1"/>
    <property type="match status" value="1"/>
</dbReference>
<evidence type="ECO:0000256" key="3">
    <source>
        <dbReference type="ARBA" id="ARBA00023163"/>
    </source>
</evidence>
<dbReference type="SUPFAM" id="SSF46955">
    <property type="entry name" value="Putative DNA-binding domain"/>
    <property type="match status" value="1"/>
</dbReference>
<sequence length="299" mass="34615">MTPSDGKYNIKAISTKLGVQPGTLRAWERRYKVIEPSRNAAGHRLYSEQQLHVLNWLINKVEQGFTIGQAVDLIDLERLTDHAEPKNHHEQYTDQLASDIQDALLAFNECEASQLLNKAFSLYSIEKVARDILGTVFRQVRDLREQDKVSSAHEYMAISFIEAKIKHILVNLPIDRRLPKVVTVLYGHHKRMSLEWLLYTLFLRHKGFEVIYLGEGLSTQDVELVLREVKPGLFFSFCQDAEQLDEMTNFVMSIDDRFPKISIGIGGEECIQVAETQRFFIGTEQVEWEEWLKNWFATN</sequence>
<comment type="caution">
    <text evidence="5">The sequence shown here is derived from an EMBL/GenBank/DDBJ whole genome shotgun (WGS) entry which is preliminary data.</text>
</comment>
<dbReference type="PANTHER" id="PTHR30204:SF67">
    <property type="entry name" value="HTH-TYPE TRANSCRIPTIONAL REGULATOR MLRA-RELATED"/>
    <property type="match status" value="1"/>
</dbReference>
<dbReference type="RefSeq" id="WP_306979878.1">
    <property type="nucleotide sequence ID" value="NZ_JAUSUA010000001.1"/>
</dbReference>
<accession>A0ABT9YDE4</accession>
<evidence type="ECO:0000313" key="5">
    <source>
        <dbReference type="EMBL" id="MDQ0205883.1"/>
    </source>
</evidence>
<dbReference type="Proteomes" id="UP001225034">
    <property type="component" value="Unassembled WGS sequence"/>
</dbReference>
<dbReference type="InterPro" id="IPR047057">
    <property type="entry name" value="MerR_fam"/>
</dbReference>
<protein>
    <submittedName>
        <fullName evidence="5">DNA-binding transcriptional MerR regulator</fullName>
    </submittedName>
</protein>
<dbReference type="Gene3D" id="3.40.50.280">
    <property type="entry name" value="Cobalamin-binding domain"/>
    <property type="match status" value="1"/>
</dbReference>
<evidence type="ECO:0000256" key="1">
    <source>
        <dbReference type="ARBA" id="ARBA00023015"/>
    </source>
</evidence>
<dbReference type="SMART" id="SM00422">
    <property type="entry name" value="HTH_MERR"/>
    <property type="match status" value="1"/>
</dbReference>
<evidence type="ECO:0000256" key="2">
    <source>
        <dbReference type="ARBA" id="ARBA00023125"/>
    </source>
</evidence>
<dbReference type="InterPro" id="IPR003759">
    <property type="entry name" value="Cbl-bd_cap"/>
</dbReference>
<evidence type="ECO:0000313" key="6">
    <source>
        <dbReference type="Proteomes" id="UP001225034"/>
    </source>
</evidence>
<dbReference type="GO" id="GO:0003677">
    <property type="term" value="F:DNA binding"/>
    <property type="evidence" value="ECO:0007669"/>
    <property type="project" value="UniProtKB-KW"/>
</dbReference>
<dbReference type="Gene3D" id="1.10.1240.10">
    <property type="entry name" value="Methionine synthase domain"/>
    <property type="match status" value="1"/>
</dbReference>
<dbReference type="CDD" id="cd01104">
    <property type="entry name" value="HTH_MlrA-CarA"/>
    <property type="match status" value="1"/>
</dbReference>
<dbReference type="Gene3D" id="1.10.1660.10">
    <property type="match status" value="1"/>
</dbReference>
<dbReference type="InterPro" id="IPR036594">
    <property type="entry name" value="Meth_synthase_dom"/>
</dbReference>
<proteinExistence type="predicted"/>
<name>A0ABT9YDE4_9BACI</name>
<reference evidence="5 6" key="1">
    <citation type="submission" date="2023-07" db="EMBL/GenBank/DDBJ databases">
        <title>Genomic Encyclopedia of Type Strains, Phase IV (KMG-IV): sequencing the most valuable type-strain genomes for metagenomic binning, comparative biology and taxonomic classification.</title>
        <authorList>
            <person name="Goeker M."/>
        </authorList>
    </citation>
    <scope>NUCLEOTIDE SEQUENCE [LARGE SCALE GENOMIC DNA]</scope>
    <source>
        <strain evidence="5 6">DSM 19154</strain>
    </source>
</reference>
<keyword evidence="2 5" id="KW-0238">DNA-binding</keyword>
<feature type="domain" description="HTH merR-type" evidence="4">
    <location>
        <begin position="7"/>
        <end position="76"/>
    </location>
</feature>
<evidence type="ECO:0000259" key="4">
    <source>
        <dbReference type="PROSITE" id="PS50937"/>
    </source>
</evidence>
<dbReference type="EMBL" id="JAUSUA010000001">
    <property type="protein sequence ID" value="MDQ0205883.1"/>
    <property type="molecule type" value="Genomic_DNA"/>
</dbReference>
<dbReference type="PANTHER" id="PTHR30204">
    <property type="entry name" value="REDOX-CYCLING DRUG-SENSING TRANSCRIPTIONAL ACTIVATOR SOXR"/>
    <property type="match status" value="1"/>
</dbReference>
<organism evidence="5 6">
    <name type="scientific">Alkalicoccobacillus murimartini</name>
    <dbReference type="NCBI Taxonomy" id="171685"/>
    <lineage>
        <taxon>Bacteria</taxon>
        <taxon>Bacillati</taxon>
        <taxon>Bacillota</taxon>
        <taxon>Bacilli</taxon>
        <taxon>Bacillales</taxon>
        <taxon>Bacillaceae</taxon>
        <taxon>Alkalicoccobacillus</taxon>
    </lineage>
</organism>
<gene>
    <name evidence="5" type="ORF">J2S05_000657</name>
</gene>
<dbReference type="InterPro" id="IPR009061">
    <property type="entry name" value="DNA-bd_dom_put_sf"/>
</dbReference>
<dbReference type="InterPro" id="IPR000551">
    <property type="entry name" value="MerR-type_HTH_dom"/>
</dbReference>